<comment type="caution">
    <text evidence="1">The sequence shown here is derived from an EMBL/GenBank/DDBJ whole genome shotgun (WGS) entry which is preliminary data.</text>
</comment>
<proteinExistence type="predicted"/>
<evidence type="ECO:0000313" key="1">
    <source>
        <dbReference type="EMBL" id="MBM7621391.1"/>
    </source>
</evidence>
<accession>A0ABS2P356</accession>
<reference evidence="1 2" key="1">
    <citation type="submission" date="2021-01" db="EMBL/GenBank/DDBJ databases">
        <title>Genomic Encyclopedia of Type Strains, Phase IV (KMG-IV): sequencing the most valuable type-strain genomes for metagenomic binning, comparative biology and taxonomic classification.</title>
        <authorList>
            <person name="Goeker M."/>
        </authorList>
    </citation>
    <scope>NUCLEOTIDE SEQUENCE [LARGE SCALE GENOMIC DNA]</scope>
    <source>
        <strain evidence="1 2">DSM 25879</strain>
    </source>
</reference>
<dbReference type="Proteomes" id="UP000737402">
    <property type="component" value="Unassembled WGS sequence"/>
</dbReference>
<organism evidence="1 2">
    <name type="scientific">Sutcliffiella tianshenii</name>
    <dbReference type="NCBI Taxonomy" id="1463404"/>
    <lineage>
        <taxon>Bacteria</taxon>
        <taxon>Bacillati</taxon>
        <taxon>Bacillota</taxon>
        <taxon>Bacilli</taxon>
        <taxon>Bacillales</taxon>
        <taxon>Bacillaceae</taxon>
        <taxon>Sutcliffiella</taxon>
    </lineage>
</organism>
<dbReference type="RefSeq" id="WP_204418182.1">
    <property type="nucleotide sequence ID" value="NZ_JAFBED010000007.1"/>
</dbReference>
<protein>
    <submittedName>
        <fullName evidence="1">Uncharacterized protein</fullName>
    </submittedName>
</protein>
<dbReference type="EMBL" id="JAFBED010000007">
    <property type="protein sequence ID" value="MBM7621391.1"/>
    <property type="molecule type" value="Genomic_DNA"/>
</dbReference>
<name>A0ABS2P356_9BACI</name>
<keyword evidence="2" id="KW-1185">Reference proteome</keyword>
<evidence type="ECO:0000313" key="2">
    <source>
        <dbReference type="Proteomes" id="UP000737402"/>
    </source>
</evidence>
<gene>
    <name evidence="1" type="ORF">JOC95_003264</name>
</gene>
<sequence>MNYSPNITEAHHPEDGGWTIDGGIPVLLLSIPSLDDLIPTKINKYSYAWLYEKEMDAYIFCARINDKDEFGVLFSREEAGRLLLEADAYGEFKVVICKEAFENLEDDTPFIAFSRISLDRSVLAGW</sequence>